<dbReference type="InterPro" id="IPR036390">
    <property type="entry name" value="WH_DNA-bd_sf"/>
</dbReference>
<dbReference type="AlphaFoldDB" id="A0A974PKK9"/>
<name>A0A974PKK9_9HYPH</name>
<evidence type="ECO:0000256" key="3">
    <source>
        <dbReference type="ARBA" id="ARBA00023163"/>
    </source>
</evidence>
<dbReference type="SUPFAM" id="SSF46785">
    <property type="entry name" value="Winged helix' DNA-binding domain"/>
    <property type="match status" value="1"/>
</dbReference>
<keyword evidence="3" id="KW-0804">Transcription</keyword>
<keyword evidence="1" id="KW-0805">Transcription regulation</keyword>
<evidence type="ECO:0000256" key="1">
    <source>
        <dbReference type="ARBA" id="ARBA00023015"/>
    </source>
</evidence>
<accession>A0A974PKK9</accession>
<proteinExistence type="predicted"/>
<dbReference type="PANTHER" id="PTHR42756">
    <property type="entry name" value="TRANSCRIPTIONAL REGULATOR, MARR"/>
    <property type="match status" value="1"/>
</dbReference>
<gene>
    <name evidence="5" type="ORF">EZH22_19730</name>
</gene>
<reference evidence="5 6" key="1">
    <citation type="submission" date="2020-10" db="EMBL/GenBank/DDBJ databases">
        <title>Degradation of 1,4-Dioxane by Xanthobacter sp. YN2, via a Novel Group-2 Soluble Di-Iron Monooxygenase.</title>
        <authorList>
            <person name="Ma F."/>
            <person name="Wang Y."/>
            <person name="Yang J."/>
            <person name="Guo H."/>
            <person name="Su D."/>
            <person name="Yu L."/>
        </authorList>
    </citation>
    <scope>NUCLEOTIDE SEQUENCE [LARGE SCALE GENOMIC DNA]</scope>
    <source>
        <strain evidence="5 6">YN2</strain>
    </source>
</reference>
<dbReference type="Pfam" id="PF12802">
    <property type="entry name" value="MarR_2"/>
    <property type="match status" value="1"/>
</dbReference>
<keyword evidence="2" id="KW-0238">DNA-binding</keyword>
<dbReference type="SMART" id="SM00347">
    <property type="entry name" value="HTH_MARR"/>
    <property type="match status" value="1"/>
</dbReference>
<evidence type="ECO:0000256" key="2">
    <source>
        <dbReference type="ARBA" id="ARBA00023125"/>
    </source>
</evidence>
<dbReference type="GO" id="GO:0003700">
    <property type="term" value="F:DNA-binding transcription factor activity"/>
    <property type="evidence" value="ECO:0007669"/>
    <property type="project" value="InterPro"/>
</dbReference>
<evidence type="ECO:0000259" key="4">
    <source>
        <dbReference type="PROSITE" id="PS50995"/>
    </source>
</evidence>
<evidence type="ECO:0000313" key="5">
    <source>
        <dbReference type="EMBL" id="QRG05312.1"/>
    </source>
</evidence>
<organism evidence="5 6">
    <name type="scientific">Xanthobacter dioxanivorans</name>
    <dbReference type="NCBI Taxonomy" id="2528964"/>
    <lineage>
        <taxon>Bacteria</taxon>
        <taxon>Pseudomonadati</taxon>
        <taxon>Pseudomonadota</taxon>
        <taxon>Alphaproteobacteria</taxon>
        <taxon>Hyphomicrobiales</taxon>
        <taxon>Xanthobacteraceae</taxon>
        <taxon>Xanthobacter</taxon>
    </lineage>
</organism>
<dbReference type="PROSITE" id="PS50995">
    <property type="entry name" value="HTH_MARR_2"/>
    <property type="match status" value="1"/>
</dbReference>
<keyword evidence="6" id="KW-1185">Reference proteome</keyword>
<dbReference type="KEGG" id="xdi:EZH22_19730"/>
<dbReference type="EMBL" id="CP063362">
    <property type="protein sequence ID" value="QRG05312.1"/>
    <property type="molecule type" value="Genomic_DNA"/>
</dbReference>
<dbReference type="Proteomes" id="UP000596427">
    <property type="component" value="Chromosome"/>
</dbReference>
<dbReference type="PRINTS" id="PR00598">
    <property type="entry name" value="HTHMARR"/>
</dbReference>
<dbReference type="InterPro" id="IPR000835">
    <property type="entry name" value="HTH_MarR-typ"/>
</dbReference>
<feature type="domain" description="HTH marR-type" evidence="4">
    <location>
        <begin position="21"/>
        <end position="156"/>
    </location>
</feature>
<dbReference type="Gene3D" id="1.10.10.10">
    <property type="entry name" value="Winged helix-like DNA-binding domain superfamily/Winged helix DNA-binding domain"/>
    <property type="match status" value="1"/>
</dbReference>
<dbReference type="PANTHER" id="PTHR42756:SF1">
    <property type="entry name" value="TRANSCRIPTIONAL REPRESSOR OF EMRAB OPERON"/>
    <property type="match status" value="1"/>
</dbReference>
<protein>
    <submittedName>
        <fullName evidence="5">MarR family transcriptional regulator</fullName>
    </submittedName>
</protein>
<evidence type="ECO:0000313" key="6">
    <source>
        <dbReference type="Proteomes" id="UP000596427"/>
    </source>
</evidence>
<dbReference type="InterPro" id="IPR036388">
    <property type="entry name" value="WH-like_DNA-bd_sf"/>
</dbReference>
<dbReference type="GO" id="GO:0003677">
    <property type="term" value="F:DNA binding"/>
    <property type="evidence" value="ECO:0007669"/>
    <property type="project" value="UniProtKB-KW"/>
</dbReference>
<sequence>MPINAIVEQWHRERPDLDPEPMRLFGALAQAHLLTTPYMNNVLEQHGLVRGTFDVLSALRRAGLPYSLTPKQLAESLLLSGAGMTNRLDRLESLNLIARLPEPNDRRSLKIQLTQKGVKLIDEIIPKFVEAQHRLVARLGLADTEMLLGLLERLSAALMEDIGAEPSA</sequence>
<dbReference type="RefSeq" id="WP_203192180.1">
    <property type="nucleotide sequence ID" value="NZ_CP063362.1"/>
</dbReference>